<feature type="compositionally biased region" description="Basic residues" evidence="1">
    <location>
        <begin position="144"/>
        <end position="154"/>
    </location>
</feature>
<feature type="region of interest" description="Disordered" evidence="1">
    <location>
        <begin position="144"/>
        <end position="206"/>
    </location>
</feature>
<evidence type="ECO:0000313" key="2">
    <source>
        <dbReference type="EMBL" id="EEF24997.1"/>
    </source>
</evidence>
<feature type="non-terminal residue" evidence="2">
    <location>
        <position position="246"/>
    </location>
</feature>
<protein>
    <submittedName>
        <fullName evidence="2">Uncharacterized protein</fullName>
    </submittedName>
</protein>
<evidence type="ECO:0000256" key="1">
    <source>
        <dbReference type="SAM" id="MobiDB-lite"/>
    </source>
</evidence>
<sequence length="246" mass="26468">MCAIRLTRPLPVFAASSWLTRWTTRGGWWTVSGIALSVVGTSAAAGLPLRGRFQQAVQRGEHRLPAVVALHAGACGGAHRGTLRRVGQREDGIDEGAFIGGQQQLGAMLDADAAHRVRRGQHELAQRHRFQDFSVTANRAALRRHHQHGMRKPRPQVANRAGHADPRLARQGEHPLRGTWADNVEGERGIGSAQGGQDPESKPFGCVGVAPVVHRAGEHQRPASWREGAAVQDVGREVVGIDAAAN</sequence>
<accession>B9TGL8</accession>
<gene>
    <name evidence="2" type="ORF">RCOM_1930720</name>
</gene>
<dbReference type="InParanoid" id="B9TGL8"/>
<dbReference type="AlphaFoldDB" id="B9TGL8"/>
<dbReference type="EMBL" id="EQ980729">
    <property type="protein sequence ID" value="EEF24997.1"/>
    <property type="molecule type" value="Genomic_DNA"/>
</dbReference>
<dbReference type="Proteomes" id="UP000008311">
    <property type="component" value="Unassembled WGS sequence"/>
</dbReference>
<name>B9TGL8_RICCO</name>
<keyword evidence="3" id="KW-1185">Reference proteome</keyword>
<feature type="compositionally biased region" description="Basic and acidic residues" evidence="1">
    <location>
        <begin position="162"/>
        <end position="176"/>
    </location>
</feature>
<evidence type="ECO:0000313" key="3">
    <source>
        <dbReference type="Proteomes" id="UP000008311"/>
    </source>
</evidence>
<proteinExistence type="predicted"/>
<reference evidence="3" key="1">
    <citation type="journal article" date="2010" name="Nat. Biotechnol.">
        <title>Draft genome sequence of the oilseed species Ricinus communis.</title>
        <authorList>
            <person name="Chan A.P."/>
            <person name="Crabtree J."/>
            <person name="Zhao Q."/>
            <person name="Lorenzi H."/>
            <person name="Orvis J."/>
            <person name="Puiu D."/>
            <person name="Melake-Berhan A."/>
            <person name="Jones K.M."/>
            <person name="Redman J."/>
            <person name="Chen G."/>
            <person name="Cahoon E.B."/>
            <person name="Gedil M."/>
            <person name="Stanke M."/>
            <person name="Haas B.J."/>
            <person name="Wortman J.R."/>
            <person name="Fraser-Liggett C.M."/>
            <person name="Ravel J."/>
            <person name="Rabinowicz P.D."/>
        </authorList>
    </citation>
    <scope>NUCLEOTIDE SEQUENCE [LARGE SCALE GENOMIC DNA]</scope>
    <source>
        <strain evidence="3">cv. Hale</strain>
    </source>
</reference>
<organism evidence="2 3">
    <name type="scientific">Ricinus communis</name>
    <name type="common">Castor bean</name>
    <dbReference type="NCBI Taxonomy" id="3988"/>
    <lineage>
        <taxon>Eukaryota</taxon>
        <taxon>Viridiplantae</taxon>
        <taxon>Streptophyta</taxon>
        <taxon>Embryophyta</taxon>
        <taxon>Tracheophyta</taxon>
        <taxon>Spermatophyta</taxon>
        <taxon>Magnoliopsida</taxon>
        <taxon>eudicotyledons</taxon>
        <taxon>Gunneridae</taxon>
        <taxon>Pentapetalae</taxon>
        <taxon>rosids</taxon>
        <taxon>fabids</taxon>
        <taxon>Malpighiales</taxon>
        <taxon>Euphorbiaceae</taxon>
        <taxon>Acalyphoideae</taxon>
        <taxon>Acalypheae</taxon>
        <taxon>Ricinus</taxon>
    </lineage>
</organism>